<dbReference type="Proteomes" id="UP000829291">
    <property type="component" value="Chromosome 4"/>
</dbReference>
<dbReference type="InterPro" id="IPR041715">
    <property type="entry name" value="HisRS-like_core"/>
</dbReference>
<evidence type="ECO:0000313" key="12">
    <source>
        <dbReference type="RefSeq" id="XP_015516400.1"/>
    </source>
</evidence>
<dbReference type="SUPFAM" id="SSF52954">
    <property type="entry name" value="Class II aaRS ABD-related"/>
    <property type="match status" value="1"/>
</dbReference>
<dbReference type="PANTHER" id="PTHR11476">
    <property type="entry name" value="HISTIDYL-TRNA SYNTHETASE"/>
    <property type="match status" value="1"/>
</dbReference>
<dbReference type="InParanoid" id="A0A6J0BPA0"/>
<dbReference type="GO" id="GO:0005739">
    <property type="term" value="C:mitochondrion"/>
    <property type="evidence" value="ECO:0007669"/>
    <property type="project" value="TreeGrafter"/>
</dbReference>
<evidence type="ECO:0000256" key="2">
    <source>
        <dbReference type="ARBA" id="ARBA00012815"/>
    </source>
</evidence>
<keyword evidence="5" id="KW-0067">ATP-binding</keyword>
<dbReference type="GO" id="GO:0005524">
    <property type="term" value="F:ATP binding"/>
    <property type="evidence" value="ECO:0007669"/>
    <property type="project" value="UniProtKB-KW"/>
</dbReference>
<dbReference type="Pfam" id="PF03129">
    <property type="entry name" value="HGTP_anticodon"/>
    <property type="match status" value="1"/>
</dbReference>
<dbReference type="FunCoup" id="A0A6J0BPA0">
    <property type="interactions" value="2369"/>
</dbReference>
<dbReference type="SUPFAM" id="SSF55681">
    <property type="entry name" value="Class II aaRS and biotin synthetases"/>
    <property type="match status" value="1"/>
</dbReference>
<accession>A0A6J0BPA0</accession>
<feature type="domain" description="Aminoacyl-transfer RNA synthetases class-II family profile" evidence="10">
    <location>
        <begin position="139"/>
        <end position="493"/>
    </location>
</feature>
<dbReference type="GO" id="GO:0004821">
    <property type="term" value="F:histidine-tRNA ligase activity"/>
    <property type="evidence" value="ECO:0007669"/>
    <property type="project" value="UniProtKB-EC"/>
</dbReference>
<evidence type="ECO:0000256" key="9">
    <source>
        <dbReference type="ARBA" id="ARBA00047639"/>
    </source>
</evidence>
<evidence type="ECO:0000256" key="7">
    <source>
        <dbReference type="ARBA" id="ARBA00022917"/>
    </source>
</evidence>
<dbReference type="InterPro" id="IPR036621">
    <property type="entry name" value="Anticodon-bd_dom_sf"/>
</dbReference>
<dbReference type="SUPFAM" id="SSF47616">
    <property type="entry name" value="GST C-terminal domain-like"/>
    <property type="match status" value="1"/>
</dbReference>
<keyword evidence="11" id="KW-1185">Reference proteome</keyword>
<evidence type="ECO:0000256" key="5">
    <source>
        <dbReference type="ARBA" id="ARBA00022840"/>
    </source>
</evidence>
<dbReference type="CTD" id="32841"/>
<gene>
    <name evidence="12" type="primary">LOC107221786</name>
</gene>
<dbReference type="AlphaFoldDB" id="A0A6J0BPA0"/>
<dbReference type="GO" id="GO:0032543">
    <property type="term" value="P:mitochondrial translation"/>
    <property type="evidence" value="ECO:0007669"/>
    <property type="project" value="TreeGrafter"/>
</dbReference>
<reference evidence="12" key="1">
    <citation type="submission" date="2025-08" db="UniProtKB">
        <authorList>
            <consortium name="RefSeq"/>
        </authorList>
    </citation>
    <scope>IDENTIFICATION</scope>
    <source>
        <tissue evidence="12">Thorax and Abdomen</tissue>
    </source>
</reference>
<dbReference type="Gene3D" id="3.40.50.800">
    <property type="entry name" value="Anticodon-binding domain"/>
    <property type="match status" value="1"/>
</dbReference>
<protein>
    <recommendedName>
        <fullName evidence="2">histidine--tRNA ligase</fullName>
        <ecNumber evidence="2">6.1.1.21</ecNumber>
    </recommendedName>
</protein>
<proteinExistence type="inferred from homology"/>
<evidence type="ECO:0000313" key="11">
    <source>
        <dbReference type="Proteomes" id="UP000829291"/>
    </source>
</evidence>
<dbReference type="GO" id="GO:0003723">
    <property type="term" value="F:RNA binding"/>
    <property type="evidence" value="ECO:0007669"/>
    <property type="project" value="UniProtKB-KW"/>
</dbReference>
<name>A0A6J0BPA0_NEOLC</name>
<dbReference type="CDD" id="cd00773">
    <property type="entry name" value="HisRS-like_core"/>
    <property type="match status" value="1"/>
</dbReference>
<dbReference type="InterPro" id="IPR036282">
    <property type="entry name" value="Glutathione-S-Trfase_C_sf"/>
</dbReference>
<dbReference type="FunFam" id="3.40.50.800:FF:000008">
    <property type="entry name" value="histidine--tRNA ligase, cytoplasmic isoform X1"/>
    <property type="match status" value="1"/>
</dbReference>
<comment type="catalytic activity">
    <reaction evidence="9">
        <text>tRNA(His) + L-histidine + ATP = L-histidyl-tRNA(His) + AMP + diphosphate + H(+)</text>
        <dbReference type="Rhea" id="RHEA:17313"/>
        <dbReference type="Rhea" id="RHEA-COMP:9665"/>
        <dbReference type="Rhea" id="RHEA-COMP:9689"/>
        <dbReference type="ChEBI" id="CHEBI:15378"/>
        <dbReference type="ChEBI" id="CHEBI:30616"/>
        <dbReference type="ChEBI" id="CHEBI:33019"/>
        <dbReference type="ChEBI" id="CHEBI:57595"/>
        <dbReference type="ChEBI" id="CHEBI:78442"/>
        <dbReference type="ChEBI" id="CHEBI:78527"/>
        <dbReference type="ChEBI" id="CHEBI:456215"/>
        <dbReference type="EC" id="6.1.1.21"/>
    </reaction>
</comment>
<keyword evidence="7" id="KW-0648">Protein biosynthesis</keyword>
<dbReference type="InterPro" id="IPR006195">
    <property type="entry name" value="aa-tRNA-synth_II"/>
</dbReference>
<dbReference type="InterPro" id="IPR045864">
    <property type="entry name" value="aa-tRNA-synth_II/BPL/LPL"/>
</dbReference>
<organism evidence="12">
    <name type="scientific">Neodiprion lecontei</name>
    <name type="common">Redheaded pine sawfly</name>
    <dbReference type="NCBI Taxonomy" id="441921"/>
    <lineage>
        <taxon>Eukaryota</taxon>
        <taxon>Metazoa</taxon>
        <taxon>Ecdysozoa</taxon>
        <taxon>Arthropoda</taxon>
        <taxon>Hexapoda</taxon>
        <taxon>Insecta</taxon>
        <taxon>Pterygota</taxon>
        <taxon>Neoptera</taxon>
        <taxon>Endopterygota</taxon>
        <taxon>Hymenoptera</taxon>
        <taxon>Tenthredinoidea</taxon>
        <taxon>Diprionidae</taxon>
        <taxon>Diprioninae</taxon>
        <taxon>Neodiprion</taxon>
    </lineage>
</organism>
<dbReference type="Gene3D" id="1.10.287.10">
    <property type="entry name" value="S15/NS1, RNA-binding"/>
    <property type="match status" value="1"/>
</dbReference>
<dbReference type="PANTHER" id="PTHR11476:SF7">
    <property type="entry name" value="HISTIDINE--TRNA LIGASE"/>
    <property type="match status" value="1"/>
</dbReference>
<keyword evidence="3 12" id="KW-0436">Ligase</keyword>
<dbReference type="EC" id="6.1.1.21" evidence="2"/>
<evidence type="ECO:0000256" key="1">
    <source>
        <dbReference type="ARBA" id="ARBA00008226"/>
    </source>
</evidence>
<dbReference type="InterPro" id="IPR033656">
    <property type="entry name" value="HisRS_anticodon"/>
</dbReference>
<comment type="similarity">
    <text evidence="1">Belongs to the class-II aminoacyl-tRNA synthetase family.</text>
</comment>
<dbReference type="InterPro" id="IPR004154">
    <property type="entry name" value="Anticodon-bd"/>
</dbReference>
<dbReference type="GeneID" id="107221786"/>
<dbReference type="FunFam" id="3.30.930.10:FF:000021">
    <property type="entry name" value="Probable histidine--tRNA ligase, mitochondrial"/>
    <property type="match status" value="1"/>
</dbReference>
<dbReference type="NCBIfam" id="TIGR00442">
    <property type="entry name" value="hisS"/>
    <property type="match status" value="1"/>
</dbReference>
<dbReference type="RefSeq" id="XP_015516400.1">
    <property type="nucleotide sequence ID" value="XM_015660914.2"/>
</dbReference>
<dbReference type="InterPro" id="IPR000738">
    <property type="entry name" value="WHEP-TRS_dom"/>
</dbReference>
<dbReference type="Gene3D" id="3.30.930.10">
    <property type="entry name" value="Bira Bifunctional Protein, Domain 2"/>
    <property type="match status" value="1"/>
</dbReference>
<evidence type="ECO:0000256" key="8">
    <source>
        <dbReference type="ARBA" id="ARBA00023146"/>
    </source>
</evidence>
<keyword evidence="6" id="KW-0694">RNA-binding</keyword>
<evidence type="ECO:0000256" key="3">
    <source>
        <dbReference type="ARBA" id="ARBA00022598"/>
    </source>
</evidence>
<dbReference type="GO" id="GO:0005829">
    <property type="term" value="C:cytosol"/>
    <property type="evidence" value="ECO:0007669"/>
    <property type="project" value="TreeGrafter"/>
</dbReference>
<dbReference type="KEGG" id="nlo:107221786"/>
<evidence type="ECO:0000256" key="4">
    <source>
        <dbReference type="ARBA" id="ARBA00022741"/>
    </source>
</evidence>
<dbReference type="SMART" id="SM00991">
    <property type="entry name" value="WHEP-TRS"/>
    <property type="match status" value="1"/>
</dbReference>
<evidence type="ECO:0000259" key="10">
    <source>
        <dbReference type="PROSITE" id="PS50862"/>
    </source>
</evidence>
<dbReference type="InterPro" id="IPR015807">
    <property type="entry name" value="His-tRNA-ligase"/>
</dbReference>
<dbReference type="CDD" id="cd00859">
    <property type="entry name" value="HisRS_anticodon"/>
    <property type="match status" value="1"/>
</dbReference>
<dbReference type="OrthoDB" id="1906957at2759"/>
<keyword evidence="4" id="KW-0547">Nucleotide-binding</keyword>
<keyword evidence="8" id="KW-0030">Aminoacyl-tRNA synthetase</keyword>
<dbReference type="PROSITE" id="PS50862">
    <property type="entry name" value="AA_TRNA_LIGASE_II"/>
    <property type="match status" value="1"/>
</dbReference>
<dbReference type="Pfam" id="PF13393">
    <property type="entry name" value="tRNA-synt_His"/>
    <property type="match status" value="1"/>
</dbReference>
<dbReference type="GO" id="GO:0006427">
    <property type="term" value="P:histidyl-tRNA aminoacylation"/>
    <property type="evidence" value="ECO:0007669"/>
    <property type="project" value="InterPro"/>
</dbReference>
<sequence>MADEIRANLMEQIKDQGEVVRKLKTTKADSTKGLPDSINLNSELAELNEEFADVSYVCGWCPTSKDVKLFTICKNYPHSKLSNLPHLKRWFDNIKSYSDTERMDFPLLDFTTPLVEKVDRLTYCGNNDSLKNIDKKIADEVAKLLELKAQLGVDNAGPQKLILKTPKGTRDYNPEQMALRLGVLEKVATVFKRHGAQTIDTPIFELKEVLTGKYGEDAKLIYDLKDQGGEILALRYDLTVPFARYLAMGKVSSIKRYHIAKVYRRDNPAMTKGRYREFYQCDFDIAGQYDPMLPDAECLRVISEALTSLDLGPYKIKLNHRSLLDGIFAACGVPHEKFRAICSAVDKLDKSPWDEVRKEMIEEKQLDGDIADKIGSYVSRQGGNELIHELRKDEILMKQPAAVSGLEAMELLLKYCDIYKITDKVVFDLSLARGLDYYTGIIYEAILTGDGVGVGSVAGGGRYDNLVGMFDSKNKAVPCVGVSLGVERIFSVIEAKLATKGEKVRTTEVEVYVASAQKNLHEERMRIISDLWEAGLKAEQSYKKSPKLLAQLQHCEENSIPLVVILGERELMNGEVTLRVVKTREESQVRRENLEKEIRKLLGY</sequence>
<evidence type="ECO:0000256" key="6">
    <source>
        <dbReference type="ARBA" id="ARBA00022884"/>
    </source>
</evidence>